<evidence type="ECO:0000256" key="6">
    <source>
        <dbReference type="ARBA" id="ARBA00023004"/>
    </source>
</evidence>
<evidence type="ECO:0000259" key="9">
    <source>
        <dbReference type="PROSITE" id="PS51379"/>
    </source>
</evidence>
<evidence type="ECO:0000313" key="10">
    <source>
        <dbReference type="EMBL" id="AHF23753.1"/>
    </source>
</evidence>
<dbReference type="NCBIfam" id="TIGR01945">
    <property type="entry name" value="rnfC"/>
    <property type="match status" value="1"/>
</dbReference>
<dbReference type="EC" id="7.-.-.-" evidence="8"/>
<dbReference type="InterPro" id="IPR026902">
    <property type="entry name" value="RnfC_N"/>
</dbReference>
<dbReference type="InterPro" id="IPR017900">
    <property type="entry name" value="4Fe4S_Fe_S_CS"/>
</dbReference>
<dbReference type="GO" id="GO:0009055">
    <property type="term" value="F:electron transfer activity"/>
    <property type="evidence" value="ECO:0007669"/>
    <property type="project" value="InterPro"/>
</dbReference>
<feature type="binding site" evidence="8">
    <location>
        <position position="413"/>
    </location>
    <ligand>
        <name>[4Fe-4S] cluster</name>
        <dbReference type="ChEBI" id="CHEBI:49883"/>
        <label>2</label>
    </ligand>
</feature>
<comment type="subunit">
    <text evidence="8">The complex is composed of six subunits: RnfA, RnfB, RnfC, RnfD, RnfE and RnfG.</text>
</comment>
<dbReference type="Pfam" id="PF13237">
    <property type="entry name" value="Fer4_10"/>
    <property type="match status" value="1"/>
</dbReference>
<feature type="binding site" evidence="8">
    <location>
        <position position="376"/>
    </location>
    <ligand>
        <name>[4Fe-4S] cluster</name>
        <dbReference type="ChEBI" id="CHEBI:49883"/>
        <label>1</label>
    </ligand>
</feature>
<keyword evidence="2 8" id="KW-0004">4Fe-4S</keyword>
<dbReference type="GO" id="GO:0005886">
    <property type="term" value="C:plasma membrane"/>
    <property type="evidence" value="ECO:0007669"/>
    <property type="project" value="UniProtKB-SubCell"/>
</dbReference>
<evidence type="ECO:0000256" key="7">
    <source>
        <dbReference type="ARBA" id="ARBA00023014"/>
    </source>
</evidence>
<keyword evidence="1 8" id="KW-0813">Transport</keyword>
<dbReference type="Pfam" id="PF10531">
    <property type="entry name" value="SLBB"/>
    <property type="match status" value="1"/>
</dbReference>
<feature type="binding site" evidence="8">
    <location>
        <position position="373"/>
    </location>
    <ligand>
        <name>[4Fe-4S] cluster</name>
        <dbReference type="ChEBI" id="CHEBI:49883"/>
        <label>1</label>
    </ligand>
</feature>
<dbReference type="HAMAP" id="MF_00461">
    <property type="entry name" value="RsxC_RnfC"/>
    <property type="match status" value="1"/>
</dbReference>
<keyword evidence="7 8" id="KW-0411">Iron-sulfur</keyword>
<dbReference type="GO" id="GO:0051539">
    <property type="term" value="F:4 iron, 4 sulfur cluster binding"/>
    <property type="evidence" value="ECO:0007669"/>
    <property type="project" value="UniProtKB-KW"/>
</dbReference>
<comment type="function">
    <text evidence="8">Part of a membrane-bound complex that couples electron transfer with translocation of ions across the membrane.</text>
</comment>
<evidence type="ECO:0000256" key="3">
    <source>
        <dbReference type="ARBA" id="ARBA00022723"/>
    </source>
</evidence>
<feature type="domain" description="4Fe-4S ferredoxin-type" evidence="9">
    <location>
        <begin position="357"/>
        <end position="391"/>
    </location>
</feature>
<name>W0FGJ5_9BACT</name>
<keyword evidence="8" id="KW-1278">Translocase</keyword>
<keyword evidence="6 8" id="KW-0408">Iron</keyword>
<feature type="domain" description="4Fe-4S ferredoxin-type" evidence="9">
    <location>
        <begin position="401"/>
        <end position="430"/>
    </location>
</feature>
<keyword evidence="8" id="KW-0472">Membrane</keyword>
<dbReference type="GO" id="GO:0022900">
    <property type="term" value="P:electron transport chain"/>
    <property type="evidence" value="ECO:0007669"/>
    <property type="project" value="UniProtKB-UniRule"/>
</dbReference>
<reference evidence="10" key="1">
    <citation type="journal article" date="2013" name="PLoS ONE">
        <title>Metagenomic insights into the carbohydrate-active enzymes carried by the microorganisms adhering to solid digesta in the rumen of cows.</title>
        <authorList>
            <person name="Wang L."/>
            <person name="Hatem A."/>
            <person name="Catalyurek U.V."/>
            <person name="Morrison M."/>
            <person name="Yu Z."/>
        </authorList>
    </citation>
    <scope>NUCLEOTIDE SEQUENCE</scope>
</reference>
<dbReference type="Pfam" id="PF01512">
    <property type="entry name" value="Complex1_51K"/>
    <property type="match status" value="1"/>
</dbReference>
<keyword evidence="3 8" id="KW-0479">Metal-binding</keyword>
<dbReference type="NCBIfam" id="NF003454">
    <property type="entry name" value="PRK05035.1"/>
    <property type="match status" value="1"/>
</dbReference>
<dbReference type="InterPro" id="IPR011538">
    <property type="entry name" value="Nuo51_FMN-bd"/>
</dbReference>
<organism evidence="10">
    <name type="scientific">uncultured bacterium Contig1549a</name>
    <dbReference type="NCBI Taxonomy" id="1393453"/>
    <lineage>
        <taxon>Bacteria</taxon>
        <taxon>environmental samples</taxon>
    </lineage>
</organism>
<dbReference type="InterPro" id="IPR019554">
    <property type="entry name" value="Soluble_ligand-bd"/>
</dbReference>
<dbReference type="SUPFAM" id="SSF46548">
    <property type="entry name" value="alpha-helical ferredoxin"/>
    <property type="match status" value="1"/>
</dbReference>
<feature type="binding site" evidence="8">
    <location>
        <position position="410"/>
    </location>
    <ligand>
        <name>[4Fe-4S] cluster</name>
        <dbReference type="ChEBI" id="CHEBI:49883"/>
        <label>2</label>
    </ligand>
</feature>
<feature type="binding site" evidence="8">
    <location>
        <position position="420"/>
    </location>
    <ligand>
        <name>[4Fe-4S] cluster</name>
        <dbReference type="ChEBI" id="CHEBI:49883"/>
        <label>1</label>
    </ligand>
</feature>
<dbReference type="Pfam" id="PF13375">
    <property type="entry name" value="RnfC_N"/>
    <property type="match status" value="1"/>
</dbReference>
<feature type="binding site" evidence="8">
    <location>
        <position position="416"/>
    </location>
    <ligand>
        <name>[4Fe-4S] cluster</name>
        <dbReference type="ChEBI" id="CHEBI:49883"/>
        <label>2</label>
    </ligand>
</feature>
<dbReference type="InterPro" id="IPR010208">
    <property type="entry name" value="Ion_transpt_RnfC/RsxC"/>
</dbReference>
<evidence type="ECO:0000256" key="2">
    <source>
        <dbReference type="ARBA" id="ARBA00022485"/>
    </source>
</evidence>
<keyword evidence="8" id="KW-1003">Cell membrane</keyword>
<comment type="similarity">
    <text evidence="8">Belongs to the 4Fe4S bacterial-type ferredoxin family. RnfC subfamily.</text>
</comment>
<proteinExistence type="inferred from homology"/>
<sequence>MRNTFRGGVHPEERKELSREARLRLFDPKGEMVFPLQQHIGKPAKPLVQRGDEVLTGQKIAEADGFVSAHIYSSCSGKVKAIEKRRVLGGGMIDCIVIDNDGQFTPFADFTQKESASHLSNDDIISRVQEAGIVGLGGAGFPTHVKLKPKDPDAIQYIIANGAECEPYLTCNDQLMRTQSTAIAEGLELVLRLFPNAEGVICIEENKPEAIHAMQIAVSGKPKIRVQEMITKYPQGGERSLIQAVTGVDFPISKLPADVGCIVQNVGTLYAIQRAVLYHEPLFSQCFTVSGDAVKEPGNFFVRVGTSYAELLEECGGIKEECKAAKALAGGPMMGIAIGSLDIPIQKQNNGLTVMAEDPVEDAEKLMTACLHCGRCTTVCPVGLMPQLMADAAIAGDLTRYEKKLYGLECIQCGSCTFICPAKRPLMQVFKQAKAEITAAKKREGGNQK</sequence>
<gene>
    <name evidence="8" type="primary">rnfC</name>
</gene>
<protein>
    <recommendedName>
        <fullName evidence="8">Ion-translocating oxidoreductase complex subunit C</fullName>
        <ecNumber evidence="8">7.-.-.-</ecNumber>
    </recommendedName>
    <alternativeName>
        <fullName evidence="8">Rnf electron transport complex subunit C</fullName>
    </alternativeName>
</protein>
<dbReference type="Gene3D" id="3.40.50.11540">
    <property type="entry name" value="NADH-ubiquinone oxidoreductase 51kDa subunit"/>
    <property type="match status" value="1"/>
</dbReference>
<dbReference type="AlphaFoldDB" id="W0FGJ5"/>
<keyword evidence="4 8" id="KW-0677">Repeat</keyword>
<feature type="binding site" evidence="8">
    <location>
        <position position="380"/>
    </location>
    <ligand>
        <name>[4Fe-4S] cluster</name>
        <dbReference type="ChEBI" id="CHEBI:49883"/>
        <label>2</label>
    </ligand>
</feature>
<comment type="subcellular location">
    <subcellularLocation>
        <location evidence="8">Cell membrane</location>
        <topology evidence="8">Peripheral membrane protein</topology>
    </subcellularLocation>
</comment>
<evidence type="ECO:0000256" key="1">
    <source>
        <dbReference type="ARBA" id="ARBA00022448"/>
    </source>
</evidence>
<dbReference type="PANTHER" id="PTHR43034:SF2">
    <property type="entry name" value="ION-TRANSLOCATING OXIDOREDUCTASE COMPLEX SUBUNIT C"/>
    <property type="match status" value="1"/>
</dbReference>
<dbReference type="InterPro" id="IPR037225">
    <property type="entry name" value="Nuo51_FMN-bd_sf"/>
</dbReference>
<evidence type="ECO:0000256" key="5">
    <source>
        <dbReference type="ARBA" id="ARBA00022982"/>
    </source>
</evidence>
<dbReference type="PANTHER" id="PTHR43034">
    <property type="entry name" value="ION-TRANSLOCATING OXIDOREDUCTASE COMPLEX SUBUNIT C"/>
    <property type="match status" value="1"/>
</dbReference>
<comment type="cofactor">
    <cofactor evidence="8">
        <name>[4Fe-4S] cluster</name>
        <dbReference type="ChEBI" id="CHEBI:49883"/>
    </cofactor>
    <text evidence="8">Binds 2 [4Fe-4S] clusters per subunit.</text>
</comment>
<keyword evidence="5 8" id="KW-0249">Electron transport</keyword>
<evidence type="ECO:0000256" key="8">
    <source>
        <dbReference type="HAMAP-Rule" id="MF_00461"/>
    </source>
</evidence>
<evidence type="ECO:0000256" key="4">
    <source>
        <dbReference type="ARBA" id="ARBA00022737"/>
    </source>
</evidence>
<dbReference type="InterPro" id="IPR017896">
    <property type="entry name" value="4Fe4S_Fe-S-bd"/>
</dbReference>
<dbReference type="EMBL" id="KC246774">
    <property type="protein sequence ID" value="AHF23753.1"/>
    <property type="molecule type" value="Genomic_DNA"/>
</dbReference>
<dbReference type="PROSITE" id="PS51379">
    <property type="entry name" value="4FE4S_FER_2"/>
    <property type="match status" value="2"/>
</dbReference>
<dbReference type="Gene3D" id="3.30.70.20">
    <property type="match status" value="1"/>
</dbReference>
<feature type="binding site" evidence="8">
    <location>
        <position position="370"/>
    </location>
    <ligand>
        <name>[4Fe-4S] cluster</name>
        <dbReference type="ChEBI" id="CHEBI:49883"/>
        <label>1</label>
    </ligand>
</feature>
<dbReference type="GO" id="GO:0046872">
    <property type="term" value="F:metal ion binding"/>
    <property type="evidence" value="ECO:0007669"/>
    <property type="project" value="UniProtKB-KW"/>
</dbReference>
<dbReference type="PROSITE" id="PS00198">
    <property type="entry name" value="4FE4S_FER_1"/>
    <property type="match status" value="2"/>
</dbReference>
<dbReference type="Gene3D" id="3.10.20.600">
    <property type="match status" value="1"/>
</dbReference>
<dbReference type="SUPFAM" id="SSF142019">
    <property type="entry name" value="Nqo1 FMN-binding domain-like"/>
    <property type="match status" value="1"/>
</dbReference>
<accession>W0FGJ5</accession>